<dbReference type="EMBL" id="JANPWZ010000003">
    <property type="protein sequence ID" value="KAJ3580502.1"/>
    <property type="molecule type" value="Genomic_DNA"/>
</dbReference>
<dbReference type="VEuPathDB" id="FungiDB:F4678DRAFT_477274"/>
<gene>
    <name evidence="1" type="ORF">NPX13_g59</name>
</gene>
<protein>
    <submittedName>
        <fullName evidence="1">Uncharacterized protein</fullName>
    </submittedName>
</protein>
<comment type="caution">
    <text evidence="1">The sequence shown here is derived from an EMBL/GenBank/DDBJ whole genome shotgun (WGS) entry which is preliminary data.</text>
</comment>
<proteinExistence type="predicted"/>
<dbReference type="Proteomes" id="UP001148614">
    <property type="component" value="Unassembled WGS sequence"/>
</dbReference>
<evidence type="ECO:0000313" key="1">
    <source>
        <dbReference type="EMBL" id="KAJ3580502.1"/>
    </source>
</evidence>
<reference evidence="1" key="1">
    <citation type="submission" date="2022-07" db="EMBL/GenBank/DDBJ databases">
        <title>Genome Sequence of Xylaria arbuscula.</title>
        <authorList>
            <person name="Buettner E."/>
        </authorList>
    </citation>
    <scope>NUCLEOTIDE SEQUENCE</scope>
    <source>
        <strain evidence="1">VT107</strain>
    </source>
</reference>
<dbReference type="AlphaFoldDB" id="A0A9W8NPQ8"/>
<evidence type="ECO:0000313" key="2">
    <source>
        <dbReference type="Proteomes" id="UP001148614"/>
    </source>
</evidence>
<organism evidence="1 2">
    <name type="scientific">Xylaria arbuscula</name>
    <dbReference type="NCBI Taxonomy" id="114810"/>
    <lineage>
        <taxon>Eukaryota</taxon>
        <taxon>Fungi</taxon>
        <taxon>Dikarya</taxon>
        <taxon>Ascomycota</taxon>
        <taxon>Pezizomycotina</taxon>
        <taxon>Sordariomycetes</taxon>
        <taxon>Xylariomycetidae</taxon>
        <taxon>Xylariales</taxon>
        <taxon>Xylariaceae</taxon>
        <taxon>Xylaria</taxon>
    </lineage>
</organism>
<name>A0A9W8NPQ8_9PEZI</name>
<accession>A0A9W8NPQ8</accession>
<sequence>MALDHLAPELLCSILASLESPRDLYSLIKASPASLRAFIPCRRSTFSAIIRNALAPDAVHHALALLHVPEPPVSFHNDGRNAELFRLRVKIYLKQYFRASSWRFPTDLPSIITLIRLISQISRFVDGYFDFAMETMGLTEETGCLRPLSSTEIARLQRAFLRFEIYCRINPLLDCLTSTLSSDFQFRYFIKKMAPWEVEEVTCIHEYLATVIGRYILEAEDRLMHAILGNPHLRARSIDMEYFQHGRPIKYKCSEGHMLNFDDLDITDLSPFSTEATDHRRSSISYIVSLGLGVLQDIISSDVDRRWNIIHSNLLLRQFLHEALLVAWRRRGADPILRAPEGEFTDSSSRPNQGWFNFNSSHGLLSIEESFDSLTHRLLRICGYIFWDYSRISHPNVSKALKSLQDERDLSSSIYGIRSGQSAEERLEGYELPKAEMIKLWCDLGYKSSLKWLSVR</sequence>
<keyword evidence="2" id="KW-1185">Reference proteome</keyword>